<accession>A0A4Y2V5X9</accession>
<dbReference type="AlphaFoldDB" id="A0A4Y2V5X9"/>
<dbReference type="Proteomes" id="UP000499080">
    <property type="component" value="Unassembled WGS sequence"/>
</dbReference>
<sequence length="175" mass="19764">IAEQESRATVSWIYVVPRPSRDEHRLSAHTSSGPPYIRDMPRRLSITRYCRRAHTADRSTPLIKSGNKPVITPQSIISLCQVSEMPKTHLIIMPKHMASSPLSGLVARIFTNVSRLQPASVFCSKFHYLNRQYESVYLKIHFCKQCHTLKLGEQMQSIPKSGQQRYGSGSLGATL</sequence>
<gene>
    <name evidence="1" type="ORF">AVEN_137762_1</name>
</gene>
<name>A0A4Y2V5X9_ARAVE</name>
<reference evidence="1 2" key="1">
    <citation type="journal article" date="2019" name="Sci. Rep.">
        <title>Orb-weaving spider Araneus ventricosus genome elucidates the spidroin gene catalogue.</title>
        <authorList>
            <person name="Kono N."/>
            <person name="Nakamura H."/>
            <person name="Ohtoshi R."/>
            <person name="Moran D.A.P."/>
            <person name="Shinohara A."/>
            <person name="Yoshida Y."/>
            <person name="Fujiwara M."/>
            <person name="Mori M."/>
            <person name="Tomita M."/>
            <person name="Arakawa K."/>
        </authorList>
    </citation>
    <scope>NUCLEOTIDE SEQUENCE [LARGE SCALE GENOMIC DNA]</scope>
</reference>
<evidence type="ECO:0000313" key="2">
    <source>
        <dbReference type="Proteomes" id="UP000499080"/>
    </source>
</evidence>
<proteinExistence type="predicted"/>
<keyword evidence="2" id="KW-1185">Reference proteome</keyword>
<dbReference type="EMBL" id="BGPR01042622">
    <property type="protein sequence ID" value="GBO19090.1"/>
    <property type="molecule type" value="Genomic_DNA"/>
</dbReference>
<feature type="non-terminal residue" evidence="1">
    <location>
        <position position="1"/>
    </location>
</feature>
<organism evidence="1 2">
    <name type="scientific">Araneus ventricosus</name>
    <name type="common">Orbweaver spider</name>
    <name type="synonym">Epeira ventricosa</name>
    <dbReference type="NCBI Taxonomy" id="182803"/>
    <lineage>
        <taxon>Eukaryota</taxon>
        <taxon>Metazoa</taxon>
        <taxon>Ecdysozoa</taxon>
        <taxon>Arthropoda</taxon>
        <taxon>Chelicerata</taxon>
        <taxon>Arachnida</taxon>
        <taxon>Araneae</taxon>
        <taxon>Araneomorphae</taxon>
        <taxon>Entelegynae</taxon>
        <taxon>Araneoidea</taxon>
        <taxon>Araneidae</taxon>
        <taxon>Araneus</taxon>
    </lineage>
</organism>
<evidence type="ECO:0000313" key="1">
    <source>
        <dbReference type="EMBL" id="GBO19090.1"/>
    </source>
</evidence>
<protein>
    <submittedName>
        <fullName evidence="1">Uncharacterized protein</fullName>
    </submittedName>
</protein>
<comment type="caution">
    <text evidence="1">The sequence shown here is derived from an EMBL/GenBank/DDBJ whole genome shotgun (WGS) entry which is preliminary data.</text>
</comment>